<evidence type="ECO:0000313" key="12">
    <source>
        <dbReference type="Proteomes" id="UP000229894"/>
    </source>
</evidence>
<comment type="subcellular location">
    <subcellularLocation>
        <location evidence="1">Cell membrane</location>
        <topology evidence="1">Multi-pass membrane protein</topology>
    </subcellularLocation>
</comment>
<evidence type="ECO:0000313" key="11">
    <source>
        <dbReference type="EMBL" id="PIV10392.1"/>
    </source>
</evidence>
<dbReference type="InterPro" id="IPR023596">
    <property type="entry name" value="Peptidase_PrsW_arch/bac"/>
</dbReference>
<gene>
    <name evidence="11" type="ORF">COS49_00760</name>
</gene>
<comment type="caution">
    <text evidence="11">The sequence shown here is derived from an EMBL/GenBank/DDBJ whole genome shotgun (WGS) entry which is preliminary data.</text>
</comment>
<dbReference type="InterPro" id="IPR026898">
    <property type="entry name" value="PrsW"/>
</dbReference>
<name>A0A2M7BUY5_9BACT</name>
<keyword evidence="5" id="KW-0645">Protease</keyword>
<evidence type="ECO:0000256" key="1">
    <source>
        <dbReference type="ARBA" id="ARBA00004651"/>
    </source>
</evidence>
<dbReference type="PANTHER" id="PTHR36844:SF1">
    <property type="entry name" value="PROTEASE PRSW"/>
    <property type="match status" value="1"/>
</dbReference>
<dbReference type="GO" id="GO:0005886">
    <property type="term" value="C:plasma membrane"/>
    <property type="evidence" value="ECO:0007669"/>
    <property type="project" value="UniProtKB-SubCell"/>
</dbReference>
<keyword evidence="4" id="KW-1003">Cell membrane</keyword>
<dbReference type="PIRSF" id="PIRSF016933">
    <property type="entry name" value="PrsW"/>
    <property type="match status" value="1"/>
</dbReference>
<evidence type="ECO:0000256" key="7">
    <source>
        <dbReference type="ARBA" id="ARBA00022801"/>
    </source>
</evidence>
<feature type="transmembrane region" description="Helical" evidence="10">
    <location>
        <begin position="216"/>
        <end position="237"/>
    </location>
</feature>
<dbReference type="GO" id="GO:0008233">
    <property type="term" value="F:peptidase activity"/>
    <property type="evidence" value="ECO:0007669"/>
    <property type="project" value="UniProtKB-KW"/>
</dbReference>
<evidence type="ECO:0000256" key="4">
    <source>
        <dbReference type="ARBA" id="ARBA00022475"/>
    </source>
</evidence>
<proteinExistence type="inferred from homology"/>
<dbReference type="Proteomes" id="UP000229894">
    <property type="component" value="Unassembled WGS sequence"/>
</dbReference>
<keyword evidence="7" id="KW-0378">Hydrolase</keyword>
<evidence type="ECO:0000256" key="3">
    <source>
        <dbReference type="ARBA" id="ARBA00018997"/>
    </source>
</evidence>
<evidence type="ECO:0000256" key="9">
    <source>
        <dbReference type="ARBA" id="ARBA00023136"/>
    </source>
</evidence>
<evidence type="ECO:0000256" key="10">
    <source>
        <dbReference type="SAM" id="Phobius"/>
    </source>
</evidence>
<keyword evidence="6 10" id="KW-0812">Transmembrane</keyword>
<evidence type="ECO:0000256" key="6">
    <source>
        <dbReference type="ARBA" id="ARBA00022692"/>
    </source>
</evidence>
<dbReference type="Pfam" id="PF13367">
    <property type="entry name" value="PrsW-protease"/>
    <property type="match status" value="1"/>
</dbReference>
<evidence type="ECO:0000256" key="5">
    <source>
        <dbReference type="ARBA" id="ARBA00022670"/>
    </source>
</evidence>
<organism evidence="11 12">
    <name type="scientific">Candidatus Portnoybacteria bacterium CG03_land_8_20_14_0_80_41_10</name>
    <dbReference type="NCBI Taxonomy" id="1974808"/>
    <lineage>
        <taxon>Bacteria</taxon>
        <taxon>Candidatus Portnoyibacteriota</taxon>
    </lineage>
</organism>
<feature type="transmembrane region" description="Helical" evidence="10">
    <location>
        <begin position="6"/>
        <end position="22"/>
    </location>
</feature>
<feature type="transmembrane region" description="Helical" evidence="10">
    <location>
        <begin position="116"/>
        <end position="137"/>
    </location>
</feature>
<evidence type="ECO:0000256" key="8">
    <source>
        <dbReference type="ARBA" id="ARBA00022989"/>
    </source>
</evidence>
<keyword evidence="9 10" id="KW-0472">Membrane</keyword>
<keyword evidence="8 10" id="KW-1133">Transmembrane helix</keyword>
<feature type="transmembrane region" description="Helical" evidence="10">
    <location>
        <begin position="34"/>
        <end position="57"/>
    </location>
</feature>
<feature type="transmembrane region" description="Helical" evidence="10">
    <location>
        <begin position="149"/>
        <end position="172"/>
    </location>
</feature>
<evidence type="ECO:0000256" key="2">
    <source>
        <dbReference type="ARBA" id="ARBA00009165"/>
    </source>
</evidence>
<reference evidence="12" key="1">
    <citation type="submission" date="2017-09" db="EMBL/GenBank/DDBJ databases">
        <title>Depth-based differentiation of microbial function through sediment-hosted aquifers and enrichment of novel symbionts in the deep terrestrial subsurface.</title>
        <authorList>
            <person name="Probst A.J."/>
            <person name="Ladd B."/>
            <person name="Jarett J.K."/>
            <person name="Geller-Mcgrath D.E."/>
            <person name="Sieber C.M.K."/>
            <person name="Emerson J.B."/>
            <person name="Anantharaman K."/>
            <person name="Thomas B.C."/>
            <person name="Malmstrom R."/>
            <person name="Stieglmeier M."/>
            <person name="Klingl A."/>
            <person name="Woyke T."/>
            <person name="Ryan C.M."/>
            <person name="Banfield J.F."/>
        </authorList>
    </citation>
    <scope>NUCLEOTIDE SEQUENCE [LARGE SCALE GENOMIC DNA]</scope>
</reference>
<accession>A0A2M7BUY5</accession>
<dbReference type="GO" id="GO:0006508">
    <property type="term" value="P:proteolysis"/>
    <property type="evidence" value="ECO:0007669"/>
    <property type="project" value="UniProtKB-KW"/>
</dbReference>
<dbReference type="PANTHER" id="PTHR36844">
    <property type="entry name" value="PROTEASE PRSW"/>
    <property type="match status" value="1"/>
</dbReference>
<protein>
    <recommendedName>
        <fullName evidence="3">Protease PrsW</fullName>
    </recommendedName>
</protein>
<comment type="similarity">
    <text evidence="2">Belongs to the protease PrsW family.</text>
</comment>
<dbReference type="AlphaFoldDB" id="A0A2M7BUY5"/>
<dbReference type="EMBL" id="PEUX01000017">
    <property type="protein sequence ID" value="PIV10392.1"/>
    <property type="molecule type" value="Genomic_DNA"/>
</dbReference>
<sequence>MYYPFYICLGLLPSFVWLSFYLKKDKHPEPNSMVLKIFFYGMLLAPLAIILELFFIWLLNPQFSLSALLTQTSQNSFLKVILAATLIPALVEEYLKYGVVKLKILKHSVFDEPVDAMLYCIIAGLGFAAVENLLILFKGLSFQEAFITIGLRFLGATLVHALASGIVGYWLALALLYSQRRKKLIVSGLAIAIVFHSCYNYLTVNLFNQISPSQKIIFLSTIIFLLVFVSLVVSYCFRKLKKQQAICKIPV</sequence>
<feature type="transmembrane region" description="Helical" evidence="10">
    <location>
        <begin position="184"/>
        <end position="204"/>
    </location>
</feature>